<evidence type="ECO:0000259" key="1">
    <source>
        <dbReference type="PROSITE" id="PS50146"/>
    </source>
</evidence>
<feature type="domain" description="DAGKc" evidence="1">
    <location>
        <begin position="129"/>
        <end position="273"/>
    </location>
</feature>
<dbReference type="InterPro" id="IPR050187">
    <property type="entry name" value="Lipid_Phosphate_FormReg"/>
</dbReference>
<organism evidence="2 3">
    <name type="scientific">Beauveria asiatica</name>
    <dbReference type="NCBI Taxonomy" id="1069075"/>
    <lineage>
        <taxon>Eukaryota</taxon>
        <taxon>Fungi</taxon>
        <taxon>Dikarya</taxon>
        <taxon>Ascomycota</taxon>
        <taxon>Pezizomycotina</taxon>
        <taxon>Sordariomycetes</taxon>
        <taxon>Hypocreomycetidae</taxon>
        <taxon>Hypocreales</taxon>
        <taxon>Cordycipitaceae</taxon>
        <taxon>Beauveria</taxon>
    </lineage>
</organism>
<protein>
    <recommendedName>
        <fullName evidence="1">DAGKc domain-containing protein</fullName>
    </recommendedName>
</protein>
<reference evidence="2 3" key="1">
    <citation type="submission" date="2020-02" db="EMBL/GenBank/DDBJ databases">
        <title>Comparative genomics of the hypocrealean fungal genus Beauvera.</title>
        <authorList>
            <person name="Showalter D.N."/>
            <person name="Bushley K.E."/>
            <person name="Rehner S.A."/>
        </authorList>
    </citation>
    <scope>NUCLEOTIDE SEQUENCE [LARGE SCALE GENOMIC DNA]</scope>
    <source>
        <strain evidence="2 3">ARSEF4384</strain>
    </source>
</reference>
<keyword evidence="3" id="KW-1185">Reference proteome</keyword>
<dbReference type="Gene3D" id="2.60.200.40">
    <property type="match status" value="1"/>
</dbReference>
<sequence>MGELAAPILVHADSLTFDDDAGTLSAASLLTVASHENPSSLTLDQVIAVLRPSSSRAQPVNVVVGLVEDGGAEQQPFRLVAIQTCAQVPPQLASVPRIAQLPAHLARGSGAGSSSGGGGGVVDYVLSTKAGAGRAVLFWETALRPLLRVAAQAFAQEDTEPDRVVVTDSDDSVREYAREKRPAGVPRTIVLLSGDGGVVDLLNSSPPPPPPPSPLPPPLLPTIVLVPLGTGNALFNSLHKPLFTGPSELVLALRTLLNGVAAPLPTFRASFPPGSRIVKYVNKNAAAAAETTTTTTTTPDVAAAAADAQLFRQETAVDTLHGSIVASYGFHASIVYESDTPAYRAHGAARFGMVAQQLLKTSHSYAAQVAVCRRRHGPGSDDSGHGGRRRRLDRIPRGTHAYVLGALVSNLERTFTISPASRPLDGQLRLVHFAPLGPARTMEAMMKAYDGGKHVEAVWDEDGERVYYEDVDEFAVTVEDDEERWRKVCIDGTIVDIPRGGTVHVQREEEGRFHIVVDSSVL</sequence>
<dbReference type="InterPro" id="IPR016064">
    <property type="entry name" value="NAD/diacylglycerol_kinase_sf"/>
</dbReference>
<dbReference type="GO" id="GO:0005737">
    <property type="term" value="C:cytoplasm"/>
    <property type="evidence" value="ECO:0007669"/>
    <property type="project" value="TreeGrafter"/>
</dbReference>
<dbReference type="AlphaFoldDB" id="A0AAW0RTI4"/>
<accession>A0AAW0RTI4</accession>
<dbReference type="PROSITE" id="PS50146">
    <property type="entry name" value="DAGK"/>
    <property type="match status" value="1"/>
</dbReference>
<dbReference type="Proteomes" id="UP001397290">
    <property type="component" value="Unassembled WGS sequence"/>
</dbReference>
<proteinExistence type="predicted"/>
<dbReference type="InterPro" id="IPR001206">
    <property type="entry name" value="Diacylglycerol_kinase_cat_dom"/>
</dbReference>
<name>A0AAW0RTI4_9HYPO</name>
<dbReference type="GO" id="GO:0046512">
    <property type="term" value="P:sphingosine biosynthetic process"/>
    <property type="evidence" value="ECO:0007669"/>
    <property type="project" value="TreeGrafter"/>
</dbReference>
<dbReference type="GO" id="GO:0001727">
    <property type="term" value="F:lipid kinase activity"/>
    <property type="evidence" value="ECO:0007669"/>
    <property type="project" value="TreeGrafter"/>
</dbReference>
<dbReference type="Gene3D" id="3.40.50.10330">
    <property type="entry name" value="Probable inorganic polyphosphate/atp-NAD kinase, domain 1"/>
    <property type="match status" value="1"/>
</dbReference>
<gene>
    <name evidence="2" type="ORF">G3M48_004234</name>
</gene>
<dbReference type="EMBL" id="JAAHCF010000277">
    <property type="protein sequence ID" value="KAK8145589.1"/>
    <property type="molecule type" value="Genomic_DNA"/>
</dbReference>
<dbReference type="GO" id="GO:0016020">
    <property type="term" value="C:membrane"/>
    <property type="evidence" value="ECO:0007669"/>
    <property type="project" value="TreeGrafter"/>
</dbReference>
<evidence type="ECO:0000313" key="3">
    <source>
        <dbReference type="Proteomes" id="UP001397290"/>
    </source>
</evidence>
<dbReference type="Pfam" id="PF00781">
    <property type="entry name" value="DAGK_cat"/>
    <property type="match status" value="1"/>
</dbReference>
<dbReference type="InterPro" id="IPR017438">
    <property type="entry name" value="ATP-NAD_kinase_N"/>
</dbReference>
<dbReference type="SUPFAM" id="SSF111331">
    <property type="entry name" value="NAD kinase/diacylglycerol kinase-like"/>
    <property type="match status" value="1"/>
</dbReference>
<evidence type="ECO:0000313" key="2">
    <source>
        <dbReference type="EMBL" id="KAK8145589.1"/>
    </source>
</evidence>
<dbReference type="PANTHER" id="PTHR12358">
    <property type="entry name" value="SPHINGOSINE KINASE"/>
    <property type="match status" value="1"/>
</dbReference>
<comment type="caution">
    <text evidence="2">The sequence shown here is derived from an EMBL/GenBank/DDBJ whole genome shotgun (WGS) entry which is preliminary data.</text>
</comment>
<dbReference type="PANTHER" id="PTHR12358:SF108">
    <property type="entry name" value="DAGKC DOMAIN-CONTAINING PROTEIN"/>
    <property type="match status" value="1"/>
</dbReference>